<comment type="caution">
    <text evidence="5">Lacks conserved residue(s) required for the propagation of feature annotation.</text>
</comment>
<dbReference type="SUPFAM" id="SSF52743">
    <property type="entry name" value="Subtilisin-like"/>
    <property type="match status" value="1"/>
</dbReference>
<reference evidence="8 9" key="1">
    <citation type="journal article" date="2019" name="Int. J. Syst. Evol. Microbiol.">
        <title>The Global Catalogue of Microorganisms (GCM) 10K type strain sequencing project: providing services to taxonomists for standard genome sequencing and annotation.</title>
        <authorList>
            <consortium name="The Broad Institute Genomics Platform"/>
            <consortium name="The Broad Institute Genome Sequencing Center for Infectious Disease"/>
            <person name="Wu L."/>
            <person name="Ma J."/>
        </authorList>
    </citation>
    <scope>NUCLEOTIDE SEQUENCE [LARGE SCALE GENOMIC DNA]</scope>
    <source>
        <strain evidence="8 9">CGMCC 1.10594</strain>
    </source>
</reference>
<feature type="region of interest" description="Disordered" evidence="6">
    <location>
        <begin position="425"/>
        <end position="570"/>
    </location>
</feature>
<protein>
    <submittedName>
        <fullName evidence="8">S8 family serine peptidase</fullName>
    </submittedName>
</protein>
<feature type="region of interest" description="Disordered" evidence="6">
    <location>
        <begin position="31"/>
        <end position="57"/>
    </location>
</feature>
<dbReference type="InterPro" id="IPR036852">
    <property type="entry name" value="Peptidase_S8/S53_dom_sf"/>
</dbReference>
<evidence type="ECO:0000256" key="3">
    <source>
        <dbReference type="ARBA" id="ARBA00022801"/>
    </source>
</evidence>
<dbReference type="PANTHER" id="PTHR43806">
    <property type="entry name" value="PEPTIDASE S8"/>
    <property type="match status" value="1"/>
</dbReference>
<dbReference type="InterPro" id="IPR050131">
    <property type="entry name" value="Peptidase_S8_subtilisin-like"/>
</dbReference>
<dbReference type="PRINTS" id="PR00723">
    <property type="entry name" value="SUBTILISIN"/>
</dbReference>
<feature type="domain" description="Peptidase S8/S53" evidence="7">
    <location>
        <begin position="124"/>
        <end position="204"/>
    </location>
</feature>
<gene>
    <name evidence="8" type="ORF">ACFSBJ_08090</name>
</gene>
<evidence type="ECO:0000256" key="4">
    <source>
        <dbReference type="ARBA" id="ARBA00022825"/>
    </source>
</evidence>
<accession>A0ABD6CYE3</accession>
<organism evidence="8 9">
    <name type="scientific">Haloplanus ruber</name>
    <dbReference type="NCBI Taxonomy" id="869892"/>
    <lineage>
        <taxon>Archaea</taxon>
        <taxon>Methanobacteriati</taxon>
        <taxon>Methanobacteriota</taxon>
        <taxon>Stenosarchaea group</taxon>
        <taxon>Halobacteria</taxon>
        <taxon>Halobacteriales</taxon>
        <taxon>Haloferacaceae</taxon>
        <taxon>Haloplanus</taxon>
    </lineage>
</organism>
<evidence type="ECO:0000259" key="7">
    <source>
        <dbReference type="Pfam" id="PF00082"/>
    </source>
</evidence>
<evidence type="ECO:0000256" key="6">
    <source>
        <dbReference type="SAM" id="MobiDB-lite"/>
    </source>
</evidence>
<feature type="compositionally biased region" description="Basic and acidic residues" evidence="6">
    <location>
        <begin position="522"/>
        <end position="560"/>
    </location>
</feature>
<feature type="compositionally biased region" description="Polar residues" evidence="6">
    <location>
        <begin position="509"/>
        <end position="519"/>
    </location>
</feature>
<dbReference type="InterPro" id="IPR015500">
    <property type="entry name" value="Peptidase_S8_subtilisin-rel"/>
</dbReference>
<keyword evidence="4" id="KW-0720">Serine protease</keyword>
<feature type="compositionally biased region" description="Low complexity" evidence="6">
    <location>
        <begin position="447"/>
        <end position="464"/>
    </location>
</feature>
<dbReference type="Pfam" id="PF00082">
    <property type="entry name" value="Peptidase_S8"/>
    <property type="match status" value="2"/>
</dbReference>
<dbReference type="RefSeq" id="WP_256403966.1">
    <property type="nucleotide sequence ID" value="NZ_CP187151.1"/>
</dbReference>
<dbReference type="InterPro" id="IPR023828">
    <property type="entry name" value="Peptidase_S8_Ser-AS"/>
</dbReference>
<feature type="compositionally biased region" description="Basic and acidic residues" evidence="6">
    <location>
        <begin position="468"/>
        <end position="485"/>
    </location>
</feature>
<evidence type="ECO:0000256" key="2">
    <source>
        <dbReference type="ARBA" id="ARBA00022670"/>
    </source>
</evidence>
<dbReference type="AlphaFoldDB" id="A0ABD6CYE3"/>
<evidence type="ECO:0000256" key="1">
    <source>
        <dbReference type="ARBA" id="ARBA00011073"/>
    </source>
</evidence>
<dbReference type="PROSITE" id="PS00138">
    <property type="entry name" value="SUBTILASE_SER"/>
    <property type="match status" value="1"/>
</dbReference>
<keyword evidence="3" id="KW-0378">Hydrolase</keyword>
<dbReference type="InterPro" id="IPR000209">
    <property type="entry name" value="Peptidase_S8/S53_dom"/>
</dbReference>
<dbReference type="GO" id="GO:0006508">
    <property type="term" value="P:proteolysis"/>
    <property type="evidence" value="ECO:0007669"/>
    <property type="project" value="UniProtKB-KW"/>
</dbReference>
<dbReference type="PANTHER" id="PTHR43806:SF11">
    <property type="entry name" value="CEREVISIN-RELATED"/>
    <property type="match status" value="1"/>
</dbReference>
<dbReference type="EMBL" id="JBHUDL010000010">
    <property type="protein sequence ID" value="MFD1633691.1"/>
    <property type="molecule type" value="Genomic_DNA"/>
</dbReference>
<evidence type="ECO:0000313" key="9">
    <source>
        <dbReference type="Proteomes" id="UP001597075"/>
    </source>
</evidence>
<evidence type="ECO:0000256" key="5">
    <source>
        <dbReference type="PROSITE-ProRule" id="PRU01240"/>
    </source>
</evidence>
<sequence length="570" mass="57248">MFDASTARIALLAFVVVLAFAQPVPSSVAGDEATAATSDGDVGPTIGSAVQRHPSSAGATADALRSVRADAVHERGLTGSNVQVGVIGRGFETGSRVLAPHVVARRQVGGGPGSTAHDTAVAEVVSETAPSADLYLAGVGRTPTPAEYAAAVEWLTDQGVDVVVDSGSYFPSVAGDGGQITAAAEAAAAEGVVFVTSAGNYADRHWAGTGTADGWVSFAEDDAANHLADGARVRGRVTARLRWASAADYDLYLYRRLPNAPDRVVAKSAADDASPGMTVEGIDVAVPQGRYYLAVYAADPVAAPGRVQVFAAHHELEHATAHGSMVAPATSEQVVAVGAAANGERTAYSSLSENGTVDLLAPADAGTQTADLDGTSAAAPYVAGTAALMASGGNDPSPERVEAILERTADGDGGSIDALAAVEATRSPDDPAGTAGIGDPETDAGVDDSATATTDRAAGATASTEWPARNRSDDGTSNTTRDDGGVRPVGSEADDEENANGSADERSDAGQSGSDTNGSEAGGREEAGNDTDRSEAGRDDQARDDRTGTTDDGDRRRAGAGDDGGQASVG</sequence>
<name>A0ABD6CYE3_9EURY</name>
<dbReference type="GO" id="GO:0008236">
    <property type="term" value="F:serine-type peptidase activity"/>
    <property type="evidence" value="ECO:0007669"/>
    <property type="project" value="UniProtKB-KW"/>
</dbReference>
<proteinExistence type="inferred from homology"/>
<comment type="caution">
    <text evidence="8">The sequence shown here is derived from an EMBL/GenBank/DDBJ whole genome shotgun (WGS) entry which is preliminary data.</text>
</comment>
<dbReference type="Proteomes" id="UP001597075">
    <property type="component" value="Unassembled WGS sequence"/>
</dbReference>
<keyword evidence="9" id="KW-1185">Reference proteome</keyword>
<evidence type="ECO:0000313" key="8">
    <source>
        <dbReference type="EMBL" id="MFD1633691.1"/>
    </source>
</evidence>
<feature type="domain" description="Peptidase S8/S53" evidence="7">
    <location>
        <begin position="306"/>
        <end position="415"/>
    </location>
</feature>
<keyword evidence="2" id="KW-0645">Protease</keyword>
<dbReference type="Gene3D" id="3.40.50.200">
    <property type="entry name" value="Peptidase S8/S53 domain"/>
    <property type="match status" value="2"/>
</dbReference>
<dbReference type="PROSITE" id="PS51892">
    <property type="entry name" value="SUBTILASE"/>
    <property type="match status" value="1"/>
</dbReference>
<comment type="similarity">
    <text evidence="1 5">Belongs to the peptidase S8 family.</text>
</comment>